<protein>
    <recommendedName>
        <fullName evidence="1">DUF1330 domain-containing protein</fullName>
    </recommendedName>
</protein>
<evidence type="ECO:0000313" key="2">
    <source>
        <dbReference type="EMBL" id="KMV36028.1"/>
    </source>
</evidence>
<feature type="domain" description="DUF1330" evidence="1">
    <location>
        <begin position="3"/>
        <end position="94"/>
    </location>
</feature>
<dbReference type="InterPro" id="IPR010753">
    <property type="entry name" value="DUF1330"/>
</dbReference>
<dbReference type="STRING" id="1121863.GCA_000621185_04169"/>
<dbReference type="Gene3D" id="3.30.70.100">
    <property type="match status" value="1"/>
</dbReference>
<evidence type="ECO:0000313" key="3">
    <source>
        <dbReference type="Proteomes" id="UP000037315"/>
    </source>
</evidence>
<dbReference type="PANTHER" id="PTHR41521">
    <property type="match status" value="1"/>
</dbReference>
<gene>
    <name evidence="2" type="ORF">ACH50_04100</name>
</gene>
<dbReference type="OrthoDB" id="516779at2"/>
<dbReference type="Pfam" id="PF07045">
    <property type="entry name" value="DUF1330"/>
    <property type="match status" value="1"/>
</dbReference>
<dbReference type="EMBL" id="LFEJ01000004">
    <property type="protein sequence ID" value="KMV36028.1"/>
    <property type="molecule type" value="Genomic_DNA"/>
</dbReference>
<proteinExistence type="predicted"/>
<sequence>MNKGYLIAHVTVSDPVAYAEYARAAGEVVKAFNPKIIVWSGQYENLEGESHERHVVFEFASFAEAKRFYESPGYQAARSLRAGAATGTFVLVEGASL</sequence>
<organism evidence="2 3">
    <name type="scientific">Franconibacter pulveris</name>
    <dbReference type="NCBI Taxonomy" id="435910"/>
    <lineage>
        <taxon>Bacteria</taxon>
        <taxon>Pseudomonadati</taxon>
        <taxon>Pseudomonadota</taxon>
        <taxon>Gammaproteobacteria</taxon>
        <taxon>Enterobacterales</taxon>
        <taxon>Enterobacteriaceae</taxon>
        <taxon>Franconibacter</taxon>
    </lineage>
</organism>
<dbReference type="SUPFAM" id="SSF54909">
    <property type="entry name" value="Dimeric alpha+beta barrel"/>
    <property type="match status" value="1"/>
</dbReference>
<name>A0A0J8VRB4_9ENTR</name>
<dbReference type="InterPro" id="IPR011008">
    <property type="entry name" value="Dimeric_a/b-barrel"/>
</dbReference>
<dbReference type="Proteomes" id="UP000037315">
    <property type="component" value="Unassembled WGS sequence"/>
</dbReference>
<keyword evidence="3" id="KW-1185">Reference proteome</keyword>
<dbReference type="AlphaFoldDB" id="A0A0J8VRB4"/>
<dbReference type="PATRIC" id="fig|1656095.3.peg.2917"/>
<dbReference type="PANTHER" id="PTHR41521:SF4">
    <property type="entry name" value="BLR0684 PROTEIN"/>
    <property type="match status" value="1"/>
</dbReference>
<comment type="caution">
    <text evidence="2">The sequence shown here is derived from an EMBL/GenBank/DDBJ whole genome shotgun (WGS) entry which is preliminary data.</text>
</comment>
<dbReference type="RefSeq" id="WP_048887400.1">
    <property type="nucleotide sequence ID" value="NZ_LFEJ01000004.1"/>
</dbReference>
<accession>A0A0J8VRB4</accession>
<evidence type="ECO:0000259" key="1">
    <source>
        <dbReference type="Pfam" id="PF07045"/>
    </source>
</evidence>
<reference evidence="2 3" key="1">
    <citation type="submission" date="2015-06" db="EMBL/GenBank/DDBJ databases">
        <title>Genome sequencing of Cronobacter sp. strain DJ34 isolated from petroleum contaminated sludge of Duliajan Oil Fields, Assam, India.</title>
        <authorList>
            <person name="Pal S."/>
            <person name="Banerjee T.D."/>
            <person name="Roy A."/>
            <person name="Sar P."/>
            <person name="Kazy S.K."/>
        </authorList>
    </citation>
    <scope>NUCLEOTIDE SEQUENCE [LARGE SCALE GENOMIC DNA]</scope>
    <source>
        <strain evidence="2 3">DJ34</strain>
    </source>
</reference>